<dbReference type="Proteomes" id="UP001324185">
    <property type="component" value="Chromosome"/>
</dbReference>
<dbReference type="SUPFAM" id="SSF53474">
    <property type="entry name" value="alpha/beta-Hydrolases"/>
    <property type="match status" value="1"/>
</dbReference>
<name>A0ABZ0X452_9GAMM</name>
<reference evidence="3 4" key="1">
    <citation type="submission" date="2023-11" db="EMBL/GenBank/DDBJ databases">
        <title>MicrobeMod: A computational toolkit for identifying prokaryotic methylation and restriction-modification with nanopore sequencing.</title>
        <authorList>
            <person name="Crits-Christoph A."/>
            <person name="Kang S.C."/>
            <person name="Lee H."/>
            <person name="Ostrov N."/>
        </authorList>
    </citation>
    <scope>NUCLEOTIDE SEQUENCE [LARGE SCALE GENOMIC DNA]</scope>
    <source>
        <strain evidence="3 4">DSMZ 16071</strain>
    </source>
</reference>
<protein>
    <submittedName>
        <fullName evidence="3">Alpha/beta fold hydrolase</fullName>
    </submittedName>
</protein>
<proteinExistence type="predicted"/>
<dbReference type="EMBL" id="CP140158">
    <property type="protein sequence ID" value="WQG85333.1"/>
    <property type="molecule type" value="Genomic_DNA"/>
</dbReference>
<dbReference type="PANTHER" id="PTHR12277">
    <property type="entry name" value="ALPHA/BETA HYDROLASE DOMAIN-CONTAINING PROTEIN"/>
    <property type="match status" value="1"/>
</dbReference>
<sequence length="272" mass="31048">MTTLLWFITIPLVTYLLYLLAFYFIQHRMLFPVHELPPSDPALIEDAGGEIHRLEFSQGEFEVAYLPPLQNFKQPFPVLMVAHGNGNIIDDWAPRVDYMREHGYAVVLVEYPGYGRCDGSPSFDSISETMNLAYEWVEKQEQLDKNRIVLLGRSMGGGAVLTLVPKHNPIAIVLMSTYSSIVDLAYKRLLPAFLVQHPFDNVKALSEYKGMVYLIHGKADKTVPIDALNKLLTVREDATHKVYETAHADTPGDWDEFWKELEQFLKSVVFKE</sequence>
<feature type="transmembrane region" description="Helical" evidence="1">
    <location>
        <begin position="6"/>
        <end position="25"/>
    </location>
</feature>
<dbReference type="Pfam" id="PF12146">
    <property type="entry name" value="Hydrolase_4"/>
    <property type="match status" value="1"/>
</dbReference>
<keyword evidence="1" id="KW-1133">Transmembrane helix</keyword>
<feature type="domain" description="Serine aminopeptidase S33" evidence="2">
    <location>
        <begin position="75"/>
        <end position="181"/>
    </location>
</feature>
<evidence type="ECO:0000313" key="4">
    <source>
        <dbReference type="Proteomes" id="UP001324185"/>
    </source>
</evidence>
<dbReference type="PANTHER" id="PTHR12277:SF79">
    <property type="entry name" value="XAA-PRO DIPEPTIDYL-PEPTIDASE-RELATED"/>
    <property type="match status" value="1"/>
</dbReference>
<dbReference type="Gene3D" id="3.40.50.1820">
    <property type="entry name" value="alpha/beta hydrolase"/>
    <property type="match status" value="1"/>
</dbReference>
<dbReference type="InterPro" id="IPR022742">
    <property type="entry name" value="Hydrolase_4"/>
</dbReference>
<keyword evidence="4" id="KW-1185">Reference proteome</keyword>
<evidence type="ECO:0000256" key="1">
    <source>
        <dbReference type="SAM" id="Phobius"/>
    </source>
</evidence>
<dbReference type="InterPro" id="IPR029058">
    <property type="entry name" value="AB_hydrolase_fold"/>
</dbReference>
<dbReference type="RefSeq" id="WP_018623313.1">
    <property type="nucleotide sequence ID" value="NZ_CP140158.1"/>
</dbReference>
<evidence type="ECO:0000259" key="2">
    <source>
        <dbReference type="Pfam" id="PF12146"/>
    </source>
</evidence>
<evidence type="ECO:0000313" key="3">
    <source>
        <dbReference type="EMBL" id="WQG85333.1"/>
    </source>
</evidence>
<dbReference type="GO" id="GO:0016787">
    <property type="term" value="F:hydrolase activity"/>
    <property type="evidence" value="ECO:0007669"/>
    <property type="project" value="UniProtKB-KW"/>
</dbReference>
<keyword evidence="3" id="KW-0378">Hydrolase</keyword>
<gene>
    <name evidence="3" type="ORF">SR900_00280</name>
</gene>
<keyword evidence="1" id="KW-0472">Membrane</keyword>
<keyword evidence="1" id="KW-0812">Transmembrane</keyword>
<organism evidence="3 4">
    <name type="scientific">Kangiella aquimarina</name>
    <dbReference type="NCBI Taxonomy" id="261965"/>
    <lineage>
        <taxon>Bacteria</taxon>
        <taxon>Pseudomonadati</taxon>
        <taxon>Pseudomonadota</taxon>
        <taxon>Gammaproteobacteria</taxon>
        <taxon>Kangiellales</taxon>
        <taxon>Kangiellaceae</taxon>
        <taxon>Kangiella</taxon>
    </lineage>
</organism>
<accession>A0ABZ0X452</accession>